<protein>
    <submittedName>
        <fullName evidence="8">DUF4102 domain-containing protein</fullName>
    </submittedName>
</protein>
<feature type="domain" description="Tyr recombinase" evidence="6">
    <location>
        <begin position="227"/>
        <end position="403"/>
    </location>
</feature>
<dbReference type="Gene3D" id="3.30.160.390">
    <property type="entry name" value="Integrase, DNA-binding domain"/>
    <property type="match status" value="1"/>
</dbReference>
<dbReference type="InterPro" id="IPR013762">
    <property type="entry name" value="Integrase-like_cat_sf"/>
</dbReference>
<evidence type="ECO:0000313" key="9">
    <source>
        <dbReference type="Proteomes" id="UP000284605"/>
    </source>
</evidence>
<dbReference type="PROSITE" id="PS51898">
    <property type="entry name" value="TYR_RECOMBINASE"/>
    <property type="match status" value="1"/>
</dbReference>
<evidence type="ECO:0000256" key="2">
    <source>
        <dbReference type="ARBA" id="ARBA00022908"/>
    </source>
</evidence>
<comment type="similarity">
    <text evidence="1">Belongs to the 'phage' integrase family.</text>
</comment>
<dbReference type="Pfam" id="PF00589">
    <property type="entry name" value="Phage_integrase"/>
    <property type="match status" value="1"/>
</dbReference>
<keyword evidence="9" id="KW-1185">Reference proteome</keyword>
<evidence type="ECO:0000256" key="3">
    <source>
        <dbReference type="ARBA" id="ARBA00023125"/>
    </source>
</evidence>
<feature type="domain" description="Core-binding (CB)" evidence="7">
    <location>
        <begin position="102"/>
        <end position="182"/>
    </location>
</feature>
<proteinExistence type="inferred from homology"/>
<sequence>MPVMRLGRRAVTSVPKVDKLTIFYDDELSGFGLRVMPSGSKTWVVEYRPGAGGRGTAKRRMAIGSAEVITPDQARKAARDVLAAVRLGQDPAGDKAEARRAETLDQLSRRYEKEAGHNRKSGTVTLYEGYWRLHIRPAIGSKRAIDVTKADVAALHRAIGDEHPVTANRVISLLATFFGWLQEMKVVPEGHNPAAGIEKYREQGKDRYLTIEEFTRLGAAIREAETVGIEWLPPDPAKPASKHARQRPETRRTIISRHAAAALRLLIFTGARLREILRLKWSEVDLQRGLLFLPDSKTGRKTIVLGAAALAVLEGIRSNGVYVIEGDDPEKPKADLKKPWALISRHAGLEGVRLHDLRHSFASVGAGSGMGLPIIGKLLGHANTTTTQRYAHLDADPLRRASDAISAIIANALNKTGDITDGDAPDCSDAA</sequence>
<accession>A0A418WH76</accession>
<keyword evidence="3 5" id="KW-0238">DNA-binding</keyword>
<dbReference type="Proteomes" id="UP000284605">
    <property type="component" value="Unassembled WGS sequence"/>
</dbReference>
<dbReference type="Gene3D" id="1.10.150.130">
    <property type="match status" value="1"/>
</dbReference>
<comment type="caution">
    <text evidence="8">The sequence shown here is derived from an EMBL/GenBank/DDBJ whole genome shotgun (WGS) entry which is preliminary data.</text>
</comment>
<evidence type="ECO:0000256" key="5">
    <source>
        <dbReference type="PROSITE-ProRule" id="PRU01248"/>
    </source>
</evidence>
<dbReference type="InterPro" id="IPR011010">
    <property type="entry name" value="DNA_brk_join_enz"/>
</dbReference>
<evidence type="ECO:0000256" key="1">
    <source>
        <dbReference type="ARBA" id="ARBA00008857"/>
    </source>
</evidence>
<reference evidence="8 9" key="1">
    <citation type="submission" date="2018-09" db="EMBL/GenBank/DDBJ databases">
        <authorList>
            <person name="Zhu H."/>
        </authorList>
    </citation>
    <scope>NUCLEOTIDE SEQUENCE [LARGE SCALE GENOMIC DNA]</scope>
    <source>
        <strain evidence="8 9">K1W22B-8</strain>
    </source>
</reference>
<evidence type="ECO:0000259" key="7">
    <source>
        <dbReference type="PROSITE" id="PS51900"/>
    </source>
</evidence>
<dbReference type="PANTHER" id="PTHR30629">
    <property type="entry name" value="PROPHAGE INTEGRASE"/>
    <property type="match status" value="1"/>
</dbReference>
<dbReference type="InterPro" id="IPR025166">
    <property type="entry name" value="Integrase_DNA_bind_dom"/>
</dbReference>
<dbReference type="Pfam" id="PF13356">
    <property type="entry name" value="Arm-DNA-bind_3"/>
    <property type="match status" value="1"/>
</dbReference>
<dbReference type="OrthoDB" id="7298605at2"/>
<dbReference type="Gene3D" id="1.10.443.10">
    <property type="entry name" value="Intergrase catalytic core"/>
    <property type="match status" value="1"/>
</dbReference>
<dbReference type="PROSITE" id="PS51900">
    <property type="entry name" value="CB"/>
    <property type="match status" value="1"/>
</dbReference>
<dbReference type="InterPro" id="IPR044068">
    <property type="entry name" value="CB"/>
</dbReference>
<dbReference type="InterPro" id="IPR038488">
    <property type="entry name" value="Integrase_DNA-bd_sf"/>
</dbReference>
<dbReference type="GO" id="GO:0003677">
    <property type="term" value="F:DNA binding"/>
    <property type="evidence" value="ECO:0007669"/>
    <property type="project" value="UniProtKB-UniRule"/>
</dbReference>
<keyword evidence="4" id="KW-0233">DNA recombination</keyword>
<dbReference type="InterPro" id="IPR010998">
    <property type="entry name" value="Integrase_recombinase_N"/>
</dbReference>
<dbReference type="GO" id="GO:0015074">
    <property type="term" value="P:DNA integration"/>
    <property type="evidence" value="ECO:0007669"/>
    <property type="project" value="UniProtKB-KW"/>
</dbReference>
<evidence type="ECO:0000313" key="8">
    <source>
        <dbReference type="EMBL" id="RJF89322.1"/>
    </source>
</evidence>
<dbReference type="SUPFAM" id="SSF56349">
    <property type="entry name" value="DNA breaking-rejoining enzymes"/>
    <property type="match status" value="1"/>
</dbReference>
<gene>
    <name evidence="8" type="ORF">D3874_22045</name>
</gene>
<dbReference type="InterPro" id="IPR050808">
    <property type="entry name" value="Phage_Integrase"/>
</dbReference>
<dbReference type="AlphaFoldDB" id="A0A418WH76"/>
<dbReference type="InterPro" id="IPR002104">
    <property type="entry name" value="Integrase_catalytic"/>
</dbReference>
<organism evidence="8 9">
    <name type="scientific">Oleomonas cavernae</name>
    <dbReference type="NCBI Taxonomy" id="2320859"/>
    <lineage>
        <taxon>Bacteria</taxon>
        <taxon>Pseudomonadati</taxon>
        <taxon>Pseudomonadota</taxon>
        <taxon>Alphaproteobacteria</taxon>
        <taxon>Acetobacterales</taxon>
        <taxon>Acetobacteraceae</taxon>
        <taxon>Oleomonas</taxon>
    </lineage>
</organism>
<keyword evidence="2" id="KW-0229">DNA integration</keyword>
<dbReference type="CDD" id="cd00796">
    <property type="entry name" value="INT_Rci_Hp1_C"/>
    <property type="match status" value="1"/>
</dbReference>
<name>A0A418WH76_9PROT</name>
<evidence type="ECO:0000256" key="4">
    <source>
        <dbReference type="ARBA" id="ARBA00023172"/>
    </source>
</evidence>
<dbReference type="PANTHER" id="PTHR30629:SF2">
    <property type="entry name" value="PROPHAGE INTEGRASE INTS-RELATED"/>
    <property type="match status" value="1"/>
</dbReference>
<dbReference type="EMBL" id="QYUK01000011">
    <property type="protein sequence ID" value="RJF89322.1"/>
    <property type="molecule type" value="Genomic_DNA"/>
</dbReference>
<dbReference type="GO" id="GO:0006310">
    <property type="term" value="P:DNA recombination"/>
    <property type="evidence" value="ECO:0007669"/>
    <property type="project" value="UniProtKB-KW"/>
</dbReference>
<evidence type="ECO:0000259" key="6">
    <source>
        <dbReference type="PROSITE" id="PS51898"/>
    </source>
</evidence>